<protein>
    <submittedName>
        <fullName evidence="2">Uncharacterized protein</fullName>
    </submittedName>
</protein>
<evidence type="ECO:0000256" key="1">
    <source>
        <dbReference type="SAM" id="MobiDB-lite"/>
    </source>
</evidence>
<feature type="region of interest" description="Disordered" evidence="1">
    <location>
        <begin position="1"/>
        <end position="30"/>
    </location>
</feature>
<organism evidence="2 3">
    <name type="scientific">Zasmidium cellare ATCC 36951</name>
    <dbReference type="NCBI Taxonomy" id="1080233"/>
    <lineage>
        <taxon>Eukaryota</taxon>
        <taxon>Fungi</taxon>
        <taxon>Dikarya</taxon>
        <taxon>Ascomycota</taxon>
        <taxon>Pezizomycotina</taxon>
        <taxon>Dothideomycetes</taxon>
        <taxon>Dothideomycetidae</taxon>
        <taxon>Mycosphaerellales</taxon>
        <taxon>Mycosphaerellaceae</taxon>
        <taxon>Zasmidium</taxon>
    </lineage>
</organism>
<dbReference type="EMBL" id="ML993579">
    <property type="protein sequence ID" value="KAF2173662.1"/>
    <property type="molecule type" value="Genomic_DNA"/>
</dbReference>
<proteinExistence type="predicted"/>
<gene>
    <name evidence="2" type="ORF">M409DRAFT_15939</name>
</gene>
<feature type="compositionally biased region" description="Pro residues" evidence="1">
    <location>
        <begin position="16"/>
        <end position="26"/>
    </location>
</feature>
<accession>A0A6A6D617</accession>
<keyword evidence="3" id="KW-1185">Reference proteome</keyword>
<dbReference type="GeneID" id="54556689"/>
<dbReference type="RefSeq" id="XP_033674551.1">
    <property type="nucleotide sequence ID" value="XM_033803417.1"/>
</dbReference>
<feature type="compositionally biased region" description="Polar residues" evidence="1">
    <location>
        <begin position="1"/>
        <end position="13"/>
    </location>
</feature>
<sequence>MQSFPFPNASTGSGDLPPPYSTPPMPEHSCPTAATAFKILEETRQSKDWSMDTSREGRYSIDTNLRASLITLLLSLPTSLLIPSRKTRDLPSPKHNRQAISFSNMKRSDSLESNSWTEPPPPYSSMPERICSTTAEALEIIKEQRLCPFSVFEERYGTLIDSKPAVVECRVTEIRKELEQIISADYLCYERSTRIVYAGHRFTFTDPDVGRGFHNTLQIEHDKKAKALKRRTRKLGVRMLVFDLNLLAKLKSKIEKRPLPMGDYV</sequence>
<feature type="compositionally biased region" description="Polar residues" evidence="1">
    <location>
        <begin position="98"/>
        <end position="117"/>
    </location>
</feature>
<feature type="region of interest" description="Disordered" evidence="1">
    <location>
        <begin position="84"/>
        <end position="125"/>
    </location>
</feature>
<reference evidence="2" key="1">
    <citation type="journal article" date="2020" name="Stud. Mycol.">
        <title>101 Dothideomycetes genomes: a test case for predicting lifestyles and emergence of pathogens.</title>
        <authorList>
            <person name="Haridas S."/>
            <person name="Albert R."/>
            <person name="Binder M."/>
            <person name="Bloem J."/>
            <person name="Labutti K."/>
            <person name="Salamov A."/>
            <person name="Andreopoulos B."/>
            <person name="Baker S."/>
            <person name="Barry K."/>
            <person name="Bills G."/>
            <person name="Bluhm B."/>
            <person name="Cannon C."/>
            <person name="Castanera R."/>
            <person name="Culley D."/>
            <person name="Daum C."/>
            <person name="Ezra D."/>
            <person name="Gonzalez J."/>
            <person name="Henrissat B."/>
            <person name="Kuo A."/>
            <person name="Liang C."/>
            <person name="Lipzen A."/>
            <person name="Lutzoni F."/>
            <person name="Magnuson J."/>
            <person name="Mondo S."/>
            <person name="Nolan M."/>
            <person name="Ohm R."/>
            <person name="Pangilinan J."/>
            <person name="Park H.-J."/>
            <person name="Ramirez L."/>
            <person name="Alfaro M."/>
            <person name="Sun H."/>
            <person name="Tritt A."/>
            <person name="Yoshinaga Y."/>
            <person name="Zwiers L.-H."/>
            <person name="Turgeon B."/>
            <person name="Goodwin S."/>
            <person name="Spatafora J."/>
            <person name="Crous P."/>
            <person name="Grigoriev I."/>
        </authorList>
    </citation>
    <scope>NUCLEOTIDE SEQUENCE</scope>
    <source>
        <strain evidence="2">ATCC 36951</strain>
    </source>
</reference>
<evidence type="ECO:0000313" key="3">
    <source>
        <dbReference type="Proteomes" id="UP000799537"/>
    </source>
</evidence>
<name>A0A6A6D617_ZASCE</name>
<dbReference type="Proteomes" id="UP000799537">
    <property type="component" value="Unassembled WGS sequence"/>
</dbReference>
<dbReference type="AlphaFoldDB" id="A0A6A6D617"/>
<evidence type="ECO:0000313" key="2">
    <source>
        <dbReference type="EMBL" id="KAF2173662.1"/>
    </source>
</evidence>